<dbReference type="STRING" id="118126.L21_0042"/>
<evidence type="ECO:0000313" key="1">
    <source>
        <dbReference type="EMBL" id="BBL68866.1"/>
    </source>
</evidence>
<dbReference type="AlphaFoldDB" id="A0A1M4MGZ5"/>
<proteinExistence type="predicted"/>
<dbReference type="OrthoDB" id="8685at2157"/>
<gene>
    <name evidence="2" type="ORF">L21_0042</name>
    <name evidence="1" type="ORF">MchiMG62_20470</name>
</gene>
<name>A0A1M4MGZ5_9EURY</name>
<dbReference type="Proteomes" id="UP000184671">
    <property type="component" value="Unassembled WGS sequence"/>
</dbReference>
<evidence type="ECO:0000313" key="2">
    <source>
        <dbReference type="EMBL" id="SCL74177.1"/>
    </source>
</evidence>
<reference evidence="1 4" key="2">
    <citation type="submission" date="2019-06" db="EMBL/GenBank/DDBJ databases">
        <title>Complete genome sequence of Methanoculleus chikugoensis strain MG62.</title>
        <authorList>
            <person name="Asakawa S."/>
            <person name="Dianou D."/>
        </authorList>
    </citation>
    <scope>NUCLEOTIDE SEQUENCE [LARGE SCALE GENOMIC DNA]</scope>
    <source>
        <strain evidence="1 4">MG62</strain>
    </source>
</reference>
<accession>A0A1M4MGZ5</accession>
<organism evidence="2 3">
    <name type="scientific">Methanoculleus chikugoensis</name>
    <dbReference type="NCBI Taxonomy" id="118126"/>
    <lineage>
        <taxon>Archaea</taxon>
        <taxon>Methanobacteriati</taxon>
        <taxon>Methanobacteriota</taxon>
        <taxon>Stenosarchaea group</taxon>
        <taxon>Methanomicrobia</taxon>
        <taxon>Methanomicrobiales</taxon>
        <taxon>Methanomicrobiaceae</taxon>
        <taxon>Methanoculleus</taxon>
    </lineage>
</organism>
<dbReference type="Proteomes" id="UP000824969">
    <property type="component" value="Chromosome"/>
</dbReference>
<evidence type="ECO:0000313" key="3">
    <source>
        <dbReference type="Proteomes" id="UP000184671"/>
    </source>
</evidence>
<dbReference type="GeneID" id="66131580"/>
<sequence>MTMVFIWRIDNGKLAEGWEVDEDRDFLKQPGVIEYTEKGKKLFPGDAR</sequence>
<evidence type="ECO:0000313" key="4">
    <source>
        <dbReference type="Proteomes" id="UP000824969"/>
    </source>
</evidence>
<reference evidence="2 3" key="1">
    <citation type="submission" date="2016-08" db="EMBL/GenBank/DDBJ databases">
        <authorList>
            <person name="Seilhamer J.J."/>
        </authorList>
    </citation>
    <scope>NUCLEOTIDE SEQUENCE [LARGE SCALE GENOMIC DNA]</scope>
    <source>
        <strain evidence="2">L21-II-0</strain>
    </source>
</reference>
<dbReference type="EMBL" id="AP019781">
    <property type="protein sequence ID" value="BBL68866.1"/>
    <property type="molecule type" value="Genomic_DNA"/>
</dbReference>
<dbReference type="RefSeq" id="WP_178377653.1">
    <property type="nucleotide sequence ID" value="NZ_AP019781.1"/>
</dbReference>
<keyword evidence="4" id="KW-1185">Reference proteome</keyword>
<protein>
    <submittedName>
        <fullName evidence="2">Uncharacterized protein</fullName>
    </submittedName>
</protein>
<dbReference type="EMBL" id="FMID01000003">
    <property type="protein sequence ID" value="SCL74177.1"/>
    <property type="molecule type" value="Genomic_DNA"/>
</dbReference>